<dbReference type="AlphaFoldDB" id="A0A2R4P352"/>
<accession>A0A2R4P352</accession>
<organism evidence="1 2">
    <name type="scientific">Campylobacter concisus</name>
    <dbReference type="NCBI Taxonomy" id="199"/>
    <lineage>
        <taxon>Bacteria</taxon>
        <taxon>Pseudomonadati</taxon>
        <taxon>Campylobacterota</taxon>
        <taxon>Epsilonproteobacteria</taxon>
        <taxon>Campylobacterales</taxon>
        <taxon>Campylobacteraceae</taxon>
        <taxon>Campylobacter</taxon>
    </lineage>
</organism>
<reference evidence="1 2" key="1">
    <citation type="journal article" date="2018" name="Emerg. Microbes Infect.">
        <title>Genomic analysis of oral Campylobacter concisus strains identified a potential bacterial molecular marker associated with active Crohn's disease.</title>
        <authorList>
            <person name="Liu F."/>
            <person name="Ma R."/>
            <person name="Tay C.Y.A."/>
            <person name="Octavia S."/>
            <person name="Lan R."/>
            <person name="Chung H.K.L."/>
            <person name="Riordan S.M."/>
            <person name="Grimm M.C."/>
            <person name="Leong R.W."/>
            <person name="Tanaka M.M."/>
            <person name="Connor S."/>
            <person name="Zhang L."/>
        </authorList>
    </citation>
    <scope>NUCLEOTIDE SEQUENCE [LARGE SCALE GENOMIC DNA]</scope>
    <source>
        <strain evidence="1 2">P2CDO4</strain>
        <plasmid evidence="1">pICON</plasmid>
    </source>
</reference>
<dbReference type="RefSeq" id="WP_107917397.1">
    <property type="nucleotide sequence ID" value="NZ_CP021643.1"/>
</dbReference>
<dbReference type="EMBL" id="CP021643">
    <property type="protein sequence ID" value="AVX45095.1"/>
    <property type="molecule type" value="Genomic_DNA"/>
</dbReference>
<geneLocation type="plasmid" evidence="2">
    <name>picon</name>
</geneLocation>
<proteinExistence type="predicted"/>
<protein>
    <submittedName>
        <fullName evidence="1">Uncharacterized protein</fullName>
    </submittedName>
</protein>
<sequence length="191" mass="23101">MSDNIFANMDWGDGLDNDYDEVEHNWDLYKQKYGLKGYCPVYLDNLEYNWELAKLQWDKNKTKSEIVTREYEGVFIVYDNPDGDFLKNIDRAKKEFPTRKFILKTWDDKKYYFVDLDAEGDEILQTNFEGYGEKNTLIQLLLFHKYIEKLPDWEKYKRVKYMQQLEYYAMQSQSVPFGEYLEADEEPEQVD</sequence>
<gene>
    <name evidence="1" type="ORF">CCS77_2089</name>
</gene>
<dbReference type="Proteomes" id="UP000241854">
    <property type="component" value="Plasmid pICON"/>
</dbReference>
<keyword evidence="1" id="KW-0614">Plasmid</keyword>
<name>A0A2R4P352_9BACT</name>
<evidence type="ECO:0000313" key="2">
    <source>
        <dbReference type="Proteomes" id="UP000241854"/>
    </source>
</evidence>
<evidence type="ECO:0000313" key="1">
    <source>
        <dbReference type="EMBL" id="AVX45095.1"/>
    </source>
</evidence>